<sequence>MWAIVICSHTRICLGRACMFRTFAIKDLLGAFVFRFLHCFIPLKKNLPPLGQLSKQLAQAAKQPTRGSPEVNLWSHATQICQP</sequence>
<evidence type="ECO:0000313" key="2">
    <source>
        <dbReference type="Proteomes" id="UP001055811"/>
    </source>
</evidence>
<evidence type="ECO:0000313" key="1">
    <source>
        <dbReference type="EMBL" id="KAI3788688.1"/>
    </source>
</evidence>
<proteinExistence type="predicted"/>
<organism evidence="1 2">
    <name type="scientific">Cichorium intybus</name>
    <name type="common">Chicory</name>
    <dbReference type="NCBI Taxonomy" id="13427"/>
    <lineage>
        <taxon>Eukaryota</taxon>
        <taxon>Viridiplantae</taxon>
        <taxon>Streptophyta</taxon>
        <taxon>Embryophyta</taxon>
        <taxon>Tracheophyta</taxon>
        <taxon>Spermatophyta</taxon>
        <taxon>Magnoliopsida</taxon>
        <taxon>eudicotyledons</taxon>
        <taxon>Gunneridae</taxon>
        <taxon>Pentapetalae</taxon>
        <taxon>asterids</taxon>
        <taxon>campanulids</taxon>
        <taxon>Asterales</taxon>
        <taxon>Asteraceae</taxon>
        <taxon>Cichorioideae</taxon>
        <taxon>Cichorieae</taxon>
        <taxon>Cichoriinae</taxon>
        <taxon>Cichorium</taxon>
    </lineage>
</organism>
<protein>
    <submittedName>
        <fullName evidence="1">Uncharacterized protein</fullName>
    </submittedName>
</protein>
<name>A0ACB9H030_CICIN</name>
<dbReference type="Proteomes" id="UP001055811">
    <property type="component" value="Linkage Group LG01"/>
</dbReference>
<comment type="caution">
    <text evidence="1">The sequence shown here is derived from an EMBL/GenBank/DDBJ whole genome shotgun (WGS) entry which is preliminary data.</text>
</comment>
<dbReference type="EMBL" id="CM042009">
    <property type="protein sequence ID" value="KAI3788688.1"/>
    <property type="molecule type" value="Genomic_DNA"/>
</dbReference>
<reference evidence="1 2" key="2">
    <citation type="journal article" date="2022" name="Mol. Ecol. Resour.">
        <title>The genomes of chicory, endive, great burdock and yacon provide insights into Asteraceae paleo-polyploidization history and plant inulin production.</title>
        <authorList>
            <person name="Fan W."/>
            <person name="Wang S."/>
            <person name="Wang H."/>
            <person name="Wang A."/>
            <person name="Jiang F."/>
            <person name="Liu H."/>
            <person name="Zhao H."/>
            <person name="Xu D."/>
            <person name="Zhang Y."/>
        </authorList>
    </citation>
    <scope>NUCLEOTIDE SEQUENCE [LARGE SCALE GENOMIC DNA]</scope>
    <source>
        <strain evidence="2">cv. Punajuju</strain>
        <tissue evidence="1">Leaves</tissue>
    </source>
</reference>
<accession>A0ACB9H030</accession>
<gene>
    <name evidence="1" type="ORF">L2E82_01461</name>
</gene>
<reference evidence="2" key="1">
    <citation type="journal article" date="2022" name="Mol. Ecol. Resour.">
        <title>The genomes of chicory, endive, great burdock and yacon provide insights into Asteraceae palaeo-polyploidization history and plant inulin production.</title>
        <authorList>
            <person name="Fan W."/>
            <person name="Wang S."/>
            <person name="Wang H."/>
            <person name="Wang A."/>
            <person name="Jiang F."/>
            <person name="Liu H."/>
            <person name="Zhao H."/>
            <person name="Xu D."/>
            <person name="Zhang Y."/>
        </authorList>
    </citation>
    <scope>NUCLEOTIDE SEQUENCE [LARGE SCALE GENOMIC DNA]</scope>
    <source>
        <strain evidence="2">cv. Punajuju</strain>
    </source>
</reference>
<keyword evidence="2" id="KW-1185">Reference proteome</keyword>